<dbReference type="EMBL" id="LN714496">
    <property type="protein sequence ID" value="CEL73527.1"/>
    <property type="molecule type" value="Genomic_DNA"/>
</dbReference>
<evidence type="ECO:0000313" key="1">
    <source>
        <dbReference type="EMBL" id="CEL73527.1"/>
    </source>
</evidence>
<sequence length="298" mass="33407">MPPVGSGIPAVVDLHTDPPRCAVVHDPACNIRTVSWVGLQNALSILRLPPVSSPTLLLVFALLPQQNPHRSHYQLCYPHANHRPPMKQCAPKTPPMRQQFQLPEWQTNDHLSYHSLLPVMSTCHHTGRPDTKGALLRQQLGHRRFRLVLIGIPGVSDSLANHPWFAVNPDTLRHHIRNVSWVGLQNALSILRLPTVSSPTLLLVFALLPQQNPHRSHYQLCYPHANHRPPMKQCAPKTPPMRQQFQFPEWQTNDHLSYHSLLPVMSTCHHTGRPDTKGALLSAAAPNSDRLAETNVTG</sequence>
<proteinExistence type="predicted"/>
<gene>
    <name evidence="1" type="ORF">BN1205_080210</name>
</gene>
<organism evidence="1">
    <name type="scientific">Toxoplasma gondii (strain ATCC 50861 / VEG)</name>
    <dbReference type="NCBI Taxonomy" id="432359"/>
    <lineage>
        <taxon>Eukaryota</taxon>
        <taxon>Sar</taxon>
        <taxon>Alveolata</taxon>
        <taxon>Apicomplexa</taxon>
        <taxon>Conoidasida</taxon>
        <taxon>Coccidia</taxon>
        <taxon>Eucoccidiorida</taxon>
        <taxon>Eimeriorina</taxon>
        <taxon>Sarcocystidae</taxon>
        <taxon>Toxoplasma</taxon>
    </lineage>
</organism>
<protein>
    <submittedName>
        <fullName evidence="1">Uncharacterized protein</fullName>
    </submittedName>
</protein>
<reference evidence="1" key="1">
    <citation type="journal article" date="2015" name="PLoS ONE">
        <title>Comprehensive Evaluation of Toxoplasma gondii VEG and Neospora caninum LIV Genomes with Tachyzoite Stage Transcriptome and Proteome Defines Novel Transcript Features.</title>
        <authorList>
            <person name="Ramaprasad A."/>
            <person name="Mourier T."/>
            <person name="Naeem R."/>
            <person name="Malas T.B."/>
            <person name="Moussa E."/>
            <person name="Panigrahi A."/>
            <person name="Vermont S.J."/>
            <person name="Otto T.D."/>
            <person name="Wastling J."/>
            <person name="Pain A."/>
        </authorList>
    </citation>
    <scope>NUCLEOTIDE SEQUENCE</scope>
    <source>
        <strain evidence="1">VEG</strain>
    </source>
</reference>
<accession>A0A0F7UTN9</accession>
<name>A0A0F7UTN9_TOXGV</name>
<dbReference type="AlphaFoldDB" id="A0A0F7UTN9"/>